<evidence type="ECO:0000256" key="2">
    <source>
        <dbReference type="ARBA" id="ARBA00010400"/>
    </source>
</evidence>
<sequence>MRVFSVLAVAFLACNDKFAVSEEANFNAIVDSGDTYTLYSQSAHDNRGVRQRSLRSVDKGNTETRDDEERVFGTELVQKVHKLPWQDAKIVRQIAKGNSPEHILDKLKVPYELINGQRVYSRENPIYAKYLYWLKRARDNPLTYN</sequence>
<feature type="signal peptide" evidence="5">
    <location>
        <begin position="1"/>
        <end position="21"/>
    </location>
</feature>
<dbReference type="Pfam" id="PF16810">
    <property type="entry name" value="RXLR"/>
    <property type="match status" value="1"/>
</dbReference>
<keyword evidence="3 5" id="KW-0964">Secreted</keyword>
<organism evidence="6 7">
    <name type="scientific">Phytophthora palmivora</name>
    <dbReference type="NCBI Taxonomy" id="4796"/>
    <lineage>
        <taxon>Eukaryota</taxon>
        <taxon>Sar</taxon>
        <taxon>Stramenopiles</taxon>
        <taxon>Oomycota</taxon>
        <taxon>Peronosporomycetes</taxon>
        <taxon>Peronosporales</taxon>
        <taxon>Peronosporaceae</taxon>
        <taxon>Phytophthora</taxon>
    </lineage>
</organism>
<feature type="chain" id="PRO_5044953342" description="RxLR effector protein" evidence="5">
    <location>
        <begin position="22"/>
        <end position="145"/>
    </location>
</feature>
<evidence type="ECO:0000256" key="5">
    <source>
        <dbReference type="RuleBase" id="RU367124"/>
    </source>
</evidence>
<evidence type="ECO:0000256" key="3">
    <source>
        <dbReference type="ARBA" id="ARBA00022525"/>
    </source>
</evidence>
<comment type="caution">
    <text evidence="6">The sequence shown here is derived from an EMBL/GenBank/DDBJ whole genome shotgun (WGS) entry which is preliminary data.</text>
</comment>
<dbReference type="AlphaFoldDB" id="A0A2P4WYH6"/>
<dbReference type="Proteomes" id="UP000237271">
    <property type="component" value="Unassembled WGS sequence"/>
</dbReference>
<gene>
    <name evidence="6" type="ORF">PHPALM_37008</name>
</gene>
<dbReference type="EMBL" id="NCKW01020267">
    <property type="protein sequence ID" value="POM58350.1"/>
    <property type="molecule type" value="Genomic_DNA"/>
</dbReference>
<name>A0A2P4WYH6_9STRA</name>
<evidence type="ECO:0000256" key="1">
    <source>
        <dbReference type="ARBA" id="ARBA00004613"/>
    </source>
</evidence>
<accession>A0A2P4WYH6</accession>
<protein>
    <recommendedName>
        <fullName evidence="5">RxLR effector protein</fullName>
    </recommendedName>
</protein>
<proteinExistence type="inferred from homology"/>
<keyword evidence="7" id="KW-1185">Reference proteome</keyword>
<evidence type="ECO:0000313" key="7">
    <source>
        <dbReference type="Proteomes" id="UP000237271"/>
    </source>
</evidence>
<comment type="similarity">
    <text evidence="2 5">Belongs to the RxLR effector family.</text>
</comment>
<comment type="function">
    <text evidence="5">Effector that suppresses plant defense responses during pathogen infection.</text>
</comment>
<comment type="domain">
    <text evidence="5">The RxLR-dEER motif acts to carry the protein into the host cell cytoplasm through binding to cell surface phosphatidylinositol-3-phosphate.</text>
</comment>
<dbReference type="OrthoDB" id="128728at2759"/>
<comment type="subcellular location">
    <subcellularLocation>
        <location evidence="1 5">Secreted</location>
    </subcellularLocation>
</comment>
<reference evidence="6 7" key="1">
    <citation type="journal article" date="2017" name="Genome Biol. Evol.">
        <title>Phytophthora megakarya and P. palmivora, closely related causal agents of cacao black pod rot, underwent increases in genome sizes and gene numbers by different mechanisms.</title>
        <authorList>
            <person name="Ali S.S."/>
            <person name="Shao J."/>
            <person name="Lary D.J."/>
            <person name="Kronmiller B."/>
            <person name="Shen D."/>
            <person name="Strem M.D."/>
            <person name="Amoako-Attah I."/>
            <person name="Akrofi A.Y."/>
            <person name="Begoude B.A."/>
            <person name="Ten Hoopen G.M."/>
            <person name="Coulibaly K."/>
            <person name="Kebe B.I."/>
            <person name="Melnick R.L."/>
            <person name="Guiltinan M.J."/>
            <person name="Tyler B.M."/>
            <person name="Meinhardt L.W."/>
            <person name="Bailey B.A."/>
        </authorList>
    </citation>
    <scope>NUCLEOTIDE SEQUENCE [LARGE SCALE GENOMIC DNA]</scope>
    <source>
        <strain evidence="7">sbr112.9</strain>
    </source>
</reference>
<evidence type="ECO:0000256" key="4">
    <source>
        <dbReference type="ARBA" id="ARBA00022729"/>
    </source>
</evidence>
<dbReference type="InterPro" id="IPR031825">
    <property type="entry name" value="RXLR"/>
</dbReference>
<keyword evidence="4 5" id="KW-0732">Signal</keyword>
<evidence type="ECO:0000313" key="6">
    <source>
        <dbReference type="EMBL" id="POM58350.1"/>
    </source>
</evidence>